<organism evidence="2">
    <name type="scientific">Treponema denticola H1-T</name>
    <dbReference type="NCBI Taxonomy" id="999431"/>
    <lineage>
        <taxon>Bacteria</taxon>
        <taxon>Pseudomonadati</taxon>
        <taxon>Spirochaetota</taxon>
        <taxon>Spirochaetia</taxon>
        <taxon>Spirochaetales</taxon>
        <taxon>Treponemataceae</taxon>
        <taxon>Treponema</taxon>
    </lineage>
</organism>
<dbReference type="InterPro" id="IPR036388">
    <property type="entry name" value="WH-like_DNA-bd_sf"/>
</dbReference>
<dbReference type="EMBL" id="AGDW01000019">
    <property type="protein sequence ID" value="EMB29677.1"/>
    <property type="molecule type" value="Genomic_DNA"/>
</dbReference>
<name>M2BXB6_TREDN</name>
<dbReference type="RefSeq" id="WP_002689081.1">
    <property type="nucleotide sequence ID" value="NZ_CM001794.1"/>
</dbReference>
<dbReference type="Proteomes" id="UP000011708">
    <property type="component" value="Chromosome"/>
</dbReference>
<dbReference type="AlphaFoldDB" id="M2BXB6"/>
<protein>
    <recommendedName>
        <fullName evidence="3">DnaD domain-containing protein</fullName>
    </recommendedName>
</protein>
<gene>
    <name evidence="2" type="ORF">HMPREF9725_01704</name>
</gene>
<reference evidence="2" key="1">
    <citation type="submission" date="2012-01" db="EMBL/GenBank/DDBJ databases">
        <title>The Genome Sequence of Treponema denticola H1-T.</title>
        <authorList>
            <consortium name="The Broad Institute Genome Sequencing Platform"/>
            <person name="Earl A."/>
            <person name="Ward D."/>
            <person name="Feldgarden M."/>
            <person name="Gevers D."/>
            <person name="Blanton J.M."/>
            <person name="Fenno C.J."/>
            <person name="Baranova O.V."/>
            <person name="Mathney J."/>
            <person name="Dewhirst F.E."/>
            <person name="Izard J."/>
            <person name="Young S.K."/>
            <person name="Zeng Q."/>
            <person name="Gargeya S."/>
            <person name="Fitzgerald M."/>
            <person name="Haas B."/>
            <person name="Abouelleil A."/>
            <person name="Alvarado L."/>
            <person name="Arachchi H.M."/>
            <person name="Berlin A."/>
            <person name="Chapman S.B."/>
            <person name="Gearin G."/>
            <person name="Goldberg J."/>
            <person name="Griggs A."/>
            <person name="Gujja S."/>
            <person name="Hansen M."/>
            <person name="Heiman D."/>
            <person name="Howarth C."/>
            <person name="Larimer J."/>
            <person name="Lui A."/>
            <person name="MacDonald P.J.P."/>
            <person name="McCowen C."/>
            <person name="Montmayeur A."/>
            <person name="Murphy C."/>
            <person name="Neiman D."/>
            <person name="Pearson M."/>
            <person name="Priest M."/>
            <person name="Roberts A."/>
            <person name="Saif S."/>
            <person name="Shea T."/>
            <person name="Sisk P."/>
            <person name="Stolte C."/>
            <person name="Sykes S."/>
            <person name="Wortman J."/>
            <person name="Nusbaum C."/>
            <person name="Birren B."/>
        </authorList>
    </citation>
    <scope>NUCLEOTIDE SEQUENCE [LARGE SCALE GENOMIC DNA]</scope>
    <source>
        <strain evidence="2">H1-T</strain>
    </source>
</reference>
<dbReference type="HOGENOM" id="CLU_773712_0_0_12"/>
<feature type="compositionally biased region" description="Basic and acidic residues" evidence="1">
    <location>
        <begin position="120"/>
        <end position="131"/>
    </location>
</feature>
<dbReference type="PATRIC" id="fig|999431.4.peg.1758"/>
<evidence type="ECO:0008006" key="3">
    <source>
        <dbReference type="Google" id="ProtNLM"/>
    </source>
</evidence>
<evidence type="ECO:0000256" key="1">
    <source>
        <dbReference type="SAM" id="MobiDB-lite"/>
    </source>
</evidence>
<feature type="region of interest" description="Disordered" evidence="1">
    <location>
        <begin position="120"/>
        <end position="188"/>
    </location>
</feature>
<dbReference type="Gene3D" id="1.10.10.10">
    <property type="entry name" value="Winged helix-like DNA-binding domain superfamily/Winged helix DNA-binding domain"/>
    <property type="match status" value="1"/>
</dbReference>
<comment type="caution">
    <text evidence="2">The sequence shown here is derived from an EMBL/GenBank/DDBJ whole genome shotgun (WGS) entry which is preliminary data.</text>
</comment>
<sequence length="315" mass="35907">MNQKEIFNLLTKTVGQTNILTIPTLFLKKLNGNHAAALFLSQLIYWTDKTQDGWIFKSYSDWENEIFVKEKKLREIKKELEELGLIETKIQKAYGVPTVHYKVNQDALIKFLLCDDAEKKGDDSEAEETKPQKSPNGNGQDDGFETAKMTETKPPKSPNPISNIDYNRDYNIDYTNSPQGGEEPPKHKIKKLSLRLREPDNDLEVVEKEYLKNWDKLFNSGKVKTSEPLINWIQSRALLKKLLEKLKPEDIAKVLAIAAEDNFILSSGYNLSTILSANVLNRLLNAHIKTPEARQSPYRKSAEIASDKIKPGAYL</sequence>
<proteinExistence type="predicted"/>
<accession>M2BXB6</accession>
<evidence type="ECO:0000313" key="2">
    <source>
        <dbReference type="EMBL" id="EMB29677.1"/>
    </source>
</evidence>